<keyword evidence="6 11" id="KW-0418">Kinase</keyword>
<feature type="transmembrane region" description="Helical" evidence="9">
    <location>
        <begin position="140"/>
        <end position="161"/>
    </location>
</feature>
<dbReference type="InterPro" id="IPR003594">
    <property type="entry name" value="HATPase_dom"/>
</dbReference>
<dbReference type="SMART" id="SM00387">
    <property type="entry name" value="HATPase_c"/>
    <property type="match status" value="1"/>
</dbReference>
<dbReference type="InterPro" id="IPR036097">
    <property type="entry name" value="HisK_dim/P_sf"/>
</dbReference>
<evidence type="ECO:0000256" key="6">
    <source>
        <dbReference type="ARBA" id="ARBA00022777"/>
    </source>
</evidence>
<dbReference type="InterPro" id="IPR003661">
    <property type="entry name" value="HisK_dim/P_dom"/>
</dbReference>
<dbReference type="InterPro" id="IPR004358">
    <property type="entry name" value="Sig_transdc_His_kin-like_C"/>
</dbReference>
<comment type="caution">
    <text evidence="11">The sequence shown here is derived from an EMBL/GenBank/DDBJ whole genome shotgun (WGS) entry which is preliminary data.</text>
</comment>
<protein>
    <recommendedName>
        <fullName evidence="2">histidine kinase</fullName>
        <ecNumber evidence="2">2.7.13.3</ecNumber>
    </recommendedName>
</protein>
<proteinExistence type="predicted"/>
<feature type="transmembrane region" description="Helical" evidence="9">
    <location>
        <begin position="168"/>
        <end position="186"/>
    </location>
</feature>
<keyword evidence="3" id="KW-0597">Phosphoprotein</keyword>
<dbReference type="SUPFAM" id="SSF55874">
    <property type="entry name" value="ATPase domain of HSP90 chaperone/DNA topoisomerase II/histidine kinase"/>
    <property type="match status" value="1"/>
</dbReference>
<evidence type="ECO:0000256" key="7">
    <source>
        <dbReference type="ARBA" id="ARBA00022840"/>
    </source>
</evidence>
<evidence type="ECO:0000256" key="3">
    <source>
        <dbReference type="ARBA" id="ARBA00022553"/>
    </source>
</evidence>
<dbReference type="Gene3D" id="3.30.565.10">
    <property type="entry name" value="Histidine kinase-like ATPase, C-terminal domain"/>
    <property type="match status" value="1"/>
</dbReference>
<dbReference type="Pfam" id="PF02518">
    <property type="entry name" value="HATPase_c"/>
    <property type="match status" value="1"/>
</dbReference>
<keyword evidence="4" id="KW-0808">Transferase</keyword>
<evidence type="ECO:0000256" key="4">
    <source>
        <dbReference type="ARBA" id="ARBA00022679"/>
    </source>
</evidence>
<comment type="catalytic activity">
    <reaction evidence="1">
        <text>ATP + protein L-histidine = ADP + protein N-phospho-L-histidine.</text>
        <dbReference type="EC" id="2.7.13.3"/>
    </reaction>
</comment>
<dbReference type="PANTHER" id="PTHR43065:SF10">
    <property type="entry name" value="PEROXIDE STRESS-ACTIVATED HISTIDINE KINASE MAK3"/>
    <property type="match status" value="1"/>
</dbReference>
<feature type="transmembrane region" description="Helical" evidence="9">
    <location>
        <begin position="261"/>
        <end position="282"/>
    </location>
</feature>
<evidence type="ECO:0000256" key="5">
    <source>
        <dbReference type="ARBA" id="ARBA00022741"/>
    </source>
</evidence>
<keyword evidence="8" id="KW-0902">Two-component regulatory system</keyword>
<keyword evidence="7" id="KW-0067">ATP-binding</keyword>
<evidence type="ECO:0000256" key="1">
    <source>
        <dbReference type="ARBA" id="ARBA00000085"/>
    </source>
</evidence>
<dbReference type="Pfam" id="PF07695">
    <property type="entry name" value="7TMR-DISM_7TM"/>
    <property type="match status" value="1"/>
</dbReference>
<dbReference type="PANTHER" id="PTHR43065">
    <property type="entry name" value="SENSOR HISTIDINE KINASE"/>
    <property type="match status" value="1"/>
</dbReference>
<evidence type="ECO:0000256" key="2">
    <source>
        <dbReference type="ARBA" id="ARBA00012438"/>
    </source>
</evidence>
<organism evidence="11 12">
    <name type="scientific">Halarcobacter ebronensis</name>
    <dbReference type="NCBI Taxonomy" id="1462615"/>
    <lineage>
        <taxon>Bacteria</taxon>
        <taxon>Pseudomonadati</taxon>
        <taxon>Campylobacterota</taxon>
        <taxon>Epsilonproteobacteria</taxon>
        <taxon>Campylobacterales</taxon>
        <taxon>Arcobacteraceae</taxon>
        <taxon>Halarcobacter</taxon>
    </lineage>
</organism>
<dbReference type="EMBL" id="PDKJ01000005">
    <property type="protein sequence ID" value="RXJ68464.1"/>
    <property type="molecule type" value="Genomic_DNA"/>
</dbReference>
<dbReference type="InterPro" id="IPR036890">
    <property type="entry name" value="HATPase_C_sf"/>
</dbReference>
<gene>
    <name evidence="11" type="ORF">CRV08_06430</name>
</gene>
<dbReference type="Proteomes" id="UP000290172">
    <property type="component" value="Unassembled WGS sequence"/>
</dbReference>
<evidence type="ECO:0000313" key="12">
    <source>
        <dbReference type="Proteomes" id="UP000290172"/>
    </source>
</evidence>
<keyword evidence="5" id="KW-0547">Nucleotide-binding</keyword>
<dbReference type="GO" id="GO:0005524">
    <property type="term" value="F:ATP binding"/>
    <property type="evidence" value="ECO:0007669"/>
    <property type="project" value="UniProtKB-KW"/>
</dbReference>
<dbReference type="InterPro" id="IPR011623">
    <property type="entry name" value="7TMR_DISM_rcpt_extracell_dom1"/>
</dbReference>
<dbReference type="RefSeq" id="WP_128980284.1">
    <property type="nucleotide sequence ID" value="NZ_PDKJ01000005.1"/>
</dbReference>
<feature type="domain" description="Histidine kinase" evidence="10">
    <location>
        <begin position="367"/>
        <end position="580"/>
    </location>
</feature>
<evidence type="ECO:0000313" key="11">
    <source>
        <dbReference type="EMBL" id="RXJ68464.1"/>
    </source>
</evidence>
<dbReference type="PROSITE" id="PS50109">
    <property type="entry name" value="HIS_KIN"/>
    <property type="match status" value="1"/>
</dbReference>
<dbReference type="PRINTS" id="PR00344">
    <property type="entry name" value="BCTRLSENSOR"/>
</dbReference>
<dbReference type="AlphaFoldDB" id="A0A4Q0YFM3"/>
<feature type="transmembrane region" description="Helical" evidence="9">
    <location>
        <begin position="317"/>
        <end position="336"/>
    </location>
</feature>
<evidence type="ECO:0000256" key="8">
    <source>
        <dbReference type="ARBA" id="ARBA00023012"/>
    </source>
</evidence>
<evidence type="ECO:0000256" key="9">
    <source>
        <dbReference type="SAM" id="Phobius"/>
    </source>
</evidence>
<dbReference type="SUPFAM" id="SSF47384">
    <property type="entry name" value="Homodimeric domain of signal transducing histidine kinase"/>
    <property type="match status" value="1"/>
</dbReference>
<feature type="transmembrane region" description="Helical" evidence="9">
    <location>
        <begin position="289"/>
        <end position="305"/>
    </location>
</feature>
<feature type="transmembrane region" description="Helical" evidence="9">
    <location>
        <begin position="206"/>
        <end position="226"/>
    </location>
</feature>
<sequence>MLRAILFIFLVLVNLNAISIKDSLFGSKFISYDGINFEPFENSNYKNIQTNKNITFKININKKILNNEIFYIKIFCKPDVFVSSNLEYKLNDDYPLIKIDKNINESLILVFKAANNGLPKFYIKIYNELEYNYILKNEKIFFGISYGILICAFLYNLVFYLSNKKRAFLYYSILQILLFFLLLIMYKEMFIFSCITTVNEKIIDSSISILINFILFFSILFNLEFLDTKKYTPFIHKSLKILSFIIIINSFMILFSQSLNIFEYISLHYVILILIFSAFIVLKRGNKTAIIYLIGWALLFSIVFFSETNFSEINGLYLLHIGIPLESLIFSLALGLKIRQIELEKQQNETLLINQSKLASMGEMIGNIAHQWRQPLTHLSYIIMNIKAAYDNNKLNNEYISKKSEEANKQIEFMSQTIDDFRNFFKTSKLQSNFSLIECIKENISLLNESFKVLDIEIKLFYKKDFQINTYKGQLSQVIFNLLNNAKDEFIKNKTINPKIVIELSKTDKYFIIKVIDNAGGIEEKILKKIFEPYFTTKESGLGIGLYMSKIIIEKNMKGKLDVVNRKDGAEFIISLLTSK</sequence>
<dbReference type="GO" id="GO:0000155">
    <property type="term" value="F:phosphorelay sensor kinase activity"/>
    <property type="evidence" value="ECO:0007669"/>
    <property type="project" value="InterPro"/>
</dbReference>
<name>A0A4Q0YFM3_9BACT</name>
<feature type="transmembrane region" description="Helical" evidence="9">
    <location>
        <begin position="238"/>
        <end position="255"/>
    </location>
</feature>
<dbReference type="InterPro" id="IPR005467">
    <property type="entry name" value="His_kinase_dom"/>
</dbReference>
<reference evidence="11 12" key="1">
    <citation type="submission" date="2017-10" db="EMBL/GenBank/DDBJ databases">
        <title>Genomics of the genus Arcobacter.</title>
        <authorList>
            <person name="Perez-Cataluna A."/>
            <person name="Figueras M.J."/>
        </authorList>
    </citation>
    <scope>NUCLEOTIDE SEQUENCE [LARGE SCALE GENOMIC DNA]</scope>
    <source>
        <strain evidence="11 12">CECT 8993</strain>
    </source>
</reference>
<dbReference type="EC" id="2.7.13.3" evidence="2"/>
<keyword evidence="9" id="KW-1133">Transmembrane helix</keyword>
<evidence type="ECO:0000259" key="10">
    <source>
        <dbReference type="PROSITE" id="PS50109"/>
    </source>
</evidence>
<accession>A0A4Q0YFM3</accession>
<keyword evidence="9" id="KW-0812">Transmembrane</keyword>
<keyword evidence="9" id="KW-0472">Membrane</keyword>
<dbReference type="CDD" id="cd00082">
    <property type="entry name" value="HisKA"/>
    <property type="match status" value="1"/>
</dbReference>
<dbReference type="Gene3D" id="1.10.287.130">
    <property type="match status" value="1"/>
</dbReference>